<name>A0A1I7MZD3_9HYPH</name>
<keyword evidence="1 3" id="KW-0472">Membrane</keyword>
<organism evidence="5 6">
    <name type="scientific">Hyphomicrobium facile</name>
    <dbReference type="NCBI Taxonomy" id="51670"/>
    <lineage>
        <taxon>Bacteria</taxon>
        <taxon>Pseudomonadati</taxon>
        <taxon>Pseudomonadota</taxon>
        <taxon>Alphaproteobacteria</taxon>
        <taxon>Hyphomicrobiales</taxon>
        <taxon>Hyphomicrobiaceae</taxon>
        <taxon>Hyphomicrobium</taxon>
    </lineage>
</organism>
<keyword evidence="2" id="KW-0175">Coiled coil</keyword>
<gene>
    <name evidence="5" type="ORF">SAMN04488557_0840</name>
</gene>
<keyword evidence="6" id="KW-1185">Reference proteome</keyword>
<feature type="domain" description="OmpA-like" evidence="4">
    <location>
        <begin position="216"/>
        <end position="342"/>
    </location>
</feature>
<evidence type="ECO:0000256" key="3">
    <source>
        <dbReference type="SAM" id="Phobius"/>
    </source>
</evidence>
<dbReference type="NCBIfam" id="NF006543">
    <property type="entry name" value="PRK09039.1-2"/>
    <property type="match status" value="1"/>
</dbReference>
<dbReference type="InterPro" id="IPR050330">
    <property type="entry name" value="Bact_OuterMem_StrucFunc"/>
</dbReference>
<dbReference type="PANTHER" id="PTHR30329">
    <property type="entry name" value="STATOR ELEMENT OF FLAGELLAR MOTOR COMPLEX"/>
    <property type="match status" value="1"/>
</dbReference>
<dbReference type="InterPro" id="IPR036737">
    <property type="entry name" value="OmpA-like_sf"/>
</dbReference>
<dbReference type="NCBIfam" id="NF006545">
    <property type="entry name" value="PRK09039.1-4"/>
    <property type="match status" value="1"/>
</dbReference>
<evidence type="ECO:0000313" key="5">
    <source>
        <dbReference type="EMBL" id="SFV27764.1"/>
    </source>
</evidence>
<dbReference type="InterPro" id="IPR006665">
    <property type="entry name" value="OmpA-like"/>
</dbReference>
<evidence type="ECO:0000259" key="4">
    <source>
        <dbReference type="PROSITE" id="PS51123"/>
    </source>
</evidence>
<dbReference type="EMBL" id="FPCH01000001">
    <property type="protein sequence ID" value="SFV27764.1"/>
    <property type="molecule type" value="Genomic_DNA"/>
</dbReference>
<proteinExistence type="predicted"/>
<protein>
    <submittedName>
        <fullName evidence="5">Chemotaxis protein MotB</fullName>
    </submittedName>
</protein>
<dbReference type="NCBIfam" id="NF006544">
    <property type="entry name" value="PRK09039.1-3"/>
    <property type="match status" value="1"/>
</dbReference>
<feature type="coiled-coil region" evidence="2">
    <location>
        <begin position="132"/>
        <end position="166"/>
    </location>
</feature>
<dbReference type="RefSeq" id="WP_092864573.1">
    <property type="nucleotide sequence ID" value="NZ_FPCH01000001.1"/>
</dbReference>
<dbReference type="PANTHER" id="PTHR30329:SF21">
    <property type="entry name" value="LIPOPROTEIN YIAD-RELATED"/>
    <property type="match status" value="1"/>
</dbReference>
<feature type="transmembrane region" description="Helical" evidence="3">
    <location>
        <begin position="20"/>
        <end position="43"/>
    </location>
</feature>
<dbReference type="STRING" id="51670.SAMN04488557_0840"/>
<evidence type="ECO:0000313" key="6">
    <source>
        <dbReference type="Proteomes" id="UP000199423"/>
    </source>
</evidence>
<evidence type="ECO:0000256" key="2">
    <source>
        <dbReference type="SAM" id="Coils"/>
    </source>
</evidence>
<reference evidence="6" key="1">
    <citation type="submission" date="2016-10" db="EMBL/GenBank/DDBJ databases">
        <authorList>
            <person name="Varghese N."/>
            <person name="Submissions S."/>
        </authorList>
    </citation>
    <scope>NUCLEOTIDE SEQUENCE [LARGE SCALE GENOMIC DNA]</scope>
    <source>
        <strain evidence="6">DSM 1565</strain>
    </source>
</reference>
<feature type="coiled-coil region" evidence="2">
    <location>
        <begin position="76"/>
        <end position="103"/>
    </location>
</feature>
<dbReference type="Proteomes" id="UP000199423">
    <property type="component" value="Unassembled WGS sequence"/>
</dbReference>
<dbReference type="SUPFAM" id="SSF103088">
    <property type="entry name" value="OmpA-like"/>
    <property type="match status" value="1"/>
</dbReference>
<dbReference type="CDD" id="cd07185">
    <property type="entry name" value="OmpA_C-like"/>
    <property type="match status" value="1"/>
</dbReference>
<dbReference type="Gene3D" id="1.10.287.1490">
    <property type="match status" value="1"/>
</dbReference>
<dbReference type="AlphaFoldDB" id="A0A1I7MZD3"/>
<keyword evidence="3" id="KW-0812">Transmembrane</keyword>
<keyword evidence="3" id="KW-1133">Transmembrane helix</keyword>
<dbReference type="GO" id="GO:0016020">
    <property type="term" value="C:membrane"/>
    <property type="evidence" value="ECO:0007669"/>
    <property type="project" value="UniProtKB-UniRule"/>
</dbReference>
<accession>A0A1I7MZD3</accession>
<dbReference type="Gene3D" id="3.30.1330.60">
    <property type="entry name" value="OmpA-like domain"/>
    <property type="match status" value="1"/>
</dbReference>
<dbReference type="OrthoDB" id="9815217at2"/>
<sequence>MARGRSRRSGEYGEFWPAYVDVLSTLLLVVTLLMSIFMIAQYFSAQEATGKDSALQRLTQQISELTSMLSLEKGKSQSAQDDLAALQASLSSVKAENEKLTGAGLGADDRAKAAEGRIAALGADLDKQKNISAEALSKVDLLNQQLVALRRQIAALSDALDASQKKTTESDKTIKDLGARLNTALAQQVQELKRYRSDFFGRLRELLKDRKDIRIAGDRFVFESEVLFPAGSATLTPEGDAAMDQIASAILELQKEIPPDIDWALQINGHTDIRPISRSAFPSNWELSTARASSVVKYLISRGVPPDRLVAAGYGEFAPIDPGLTEEAFQKNRRIELKLTNR</sequence>
<dbReference type="Pfam" id="PF00691">
    <property type="entry name" value="OmpA"/>
    <property type="match status" value="1"/>
</dbReference>
<dbReference type="PROSITE" id="PS51123">
    <property type="entry name" value="OMPA_2"/>
    <property type="match status" value="1"/>
</dbReference>
<evidence type="ECO:0000256" key="1">
    <source>
        <dbReference type="PROSITE-ProRule" id="PRU00473"/>
    </source>
</evidence>